<evidence type="ECO:0000256" key="9">
    <source>
        <dbReference type="ARBA" id="ARBA00023136"/>
    </source>
</evidence>
<comment type="subcellular location">
    <subcellularLocation>
        <location evidence="1">Cell membrane</location>
        <topology evidence="1">Single-pass membrane protein</topology>
    </subcellularLocation>
</comment>
<evidence type="ECO:0000256" key="4">
    <source>
        <dbReference type="ARBA" id="ARBA00022475"/>
    </source>
</evidence>
<dbReference type="NCBIfam" id="TIGR00739">
    <property type="entry name" value="yajC"/>
    <property type="match status" value="1"/>
</dbReference>
<keyword evidence="9" id="KW-0472">Membrane</keyword>
<dbReference type="EMBL" id="JBHRZV010000017">
    <property type="protein sequence ID" value="MFC3927537.1"/>
    <property type="molecule type" value="Genomic_DNA"/>
</dbReference>
<proteinExistence type="inferred from homology"/>
<comment type="similarity">
    <text evidence="2">Belongs to the YajC family.</text>
</comment>
<keyword evidence="7" id="KW-1133">Transmembrane helix</keyword>
<sequence>MEMLIILIPMGLMMWFMTRQQKKQQQAHLDKLNSVEKGAEIITIGGMYAIVDEVDRDANKVVLDVDGVYLTFELSAIKTILSSAVPTTQEIVSDSIVGKSAVVAAEVEAVEAAEPMPSAIEE</sequence>
<name>A0ABV8CTW2_9STRE</name>
<comment type="caution">
    <text evidence="10">The sequence shown here is derived from an EMBL/GenBank/DDBJ whole genome shotgun (WGS) entry which is preliminary data.</text>
</comment>
<reference evidence="11" key="1">
    <citation type="journal article" date="2019" name="Int. J. Syst. Evol. Microbiol.">
        <title>The Global Catalogue of Microorganisms (GCM) 10K type strain sequencing project: providing services to taxonomists for standard genome sequencing and annotation.</title>
        <authorList>
            <consortium name="The Broad Institute Genomics Platform"/>
            <consortium name="The Broad Institute Genome Sequencing Center for Infectious Disease"/>
            <person name="Wu L."/>
            <person name="Ma J."/>
        </authorList>
    </citation>
    <scope>NUCLEOTIDE SEQUENCE [LARGE SCALE GENOMIC DNA]</scope>
    <source>
        <strain evidence="11">CCUG 67170</strain>
    </source>
</reference>
<evidence type="ECO:0000256" key="1">
    <source>
        <dbReference type="ARBA" id="ARBA00004162"/>
    </source>
</evidence>
<dbReference type="NCBIfam" id="NF005100">
    <property type="entry name" value="PRK06531.1"/>
    <property type="match status" value="1"/>
</dbReference>
<keyword evidence="6" id="KW-0653">Protein transport</keyword>
<evidence type="ECO:0000256" key="7">
    <source>
        <dbReference type="ARBA" id="ARBA00022989"/>
    </source>
</evidence>
<evidence type="ECO:0000256" key="2">
    <source>
        <dbReference type="ARBA" id="ARBA00006742"/>
    </source>
</evidence>
<keyword evidence="4" id="KW-1003">Cell membrane</keyword>
<dbReference type="InterPro" id="IPR003849">
    <property type="entry name" value="Preprotein_translocase_YajC"/>
</dbReference>
<protein>
    <submittedName>
        <fullName evidence="10">Preprotein translocase subunit YajC</fullName>
    </submittedName>
</protein>
<dbReference type="SMART" id="SM01323">
    <property type="entry name" value="YajC"/>
    <property type="match status" value="1"/>
</dbReference>
<keyword evidence="5" id="KW-0812">Transmembrane</keyword>
<evidence type="ECO:0000256" key="3">
    <source>
        <dbReference type="ARBA" id="ARBA00022448"/>
    </source>
</evidence>
<evidence type="ECO:0000256" key="8">
    <source>
        <dbReference type="ARBA" id="ARBA00023010"/>
    </source>
</evidence>
<dbReference type="Pfam" id="PF02699">
    <property type="entry name" value="YajC"/>
    <property type="match status" value="1"/>
</dbReference>
<evidence type="ECO:0000313" key="11">
    <source>
        <dbReference type="Proteomes" id="UP001595807"/>
    </source>
</evidence>
<dbReference type="RefSeq" id="WP_380425228.1">
    <property type="nucleotide sequence ID" value="NZ_JBHRZV010000017.1"/>
</dbReference>
<keyword evidence="3" id="KW-0813">Transport</keyword>
<evidence type="ECO:0000313" key="10">
    <source>
        <dbReference type="EMBL" id="MFC3927537.1"/>
    </source>
</evidence>
<dbReference type="PANTHER" id="PTHR33909">
    <property type="entry name" value="SEC TRANSLOCON ACCESSORY COMPLEX SUBUNIT YAJC"/>
    <property type="match status" value="1"/>
</dbReference>
<dbReference type="PANTHER" id="PTHR33909:SF1">
    <property type="entry name" value="SEC TRANSLOCON ACCESSORY COMPLEX SUBUNIT YAJC"/>
    <property type="match status" value="1"/>
</dbReference>
<keyword evidence="8" id="KW-0811">Translocation</keyword>
<evidence type="ECO:0000256" key="5">
    <source>
        <dbReference type="ARBA" id="ARBA00022692"/>
    </source>
</evidence>
<gene>
    <name evidence="10" type="primary">yajC</name>
    <name evidence="10" type="ORF">ACFORF_02690</name>
</gene>
<organism evidence="10 11">
    <name type="scientific">Streptococcus caprae</name>
    <dbReference type="NCBI Taxonomy" id="1640501"/>
    <lineage>
        <taxon>Bacteria</taxon>
        <taxon>Bacillati</taxon>
        <taxon>Bacillota</taxon>
        <taxon>Bacilli</taxon>
        <taxon>Lactobacillales</taxon>
        <taxon>Streptococcaceae</taxon>
        <taxon>Streptococcus</taxon>
    </lineage>
</organism>
<dbReference type="Proteomes" id="UP001595807">
    <property type="component" value="Unassembled WGS sequence"/>
</dbReference>
<accession>A0ABV8CTW2</accession>
<keyword evidence="11" id="KW-1185">Reference proteome</keyword>
<evidence type="ECO:0000256" key="6">
    <source>
        <dbReference type="ARBA" id="ARBA00022927"/>
    </source>
</evidence>